<comment type="caution">
    <text evidence="2">The sequence shown here is derived from an EMBL/GenBank/DDBJ whole genome shotgun (WGS) entry which is preliminary data.</text>
</comment>
<evidence type="ECO:0000256" key="1">
    <source>
        <dbReference type="SAM" id="MobiDB-lite"/>
    </source>
</evidence>
<reference evidence="2 3" key="1">
    <citation type="submission" date="2019-05" db="EMBL/GenBank/DDBJ databases">
        <title>Another draft genome of Portunus trituberculatus and its Hox gene families provides insights of decapod evolution.</title>
        <authorList>
            <person name="Jeong J.-H."/>
            <person name="Song I."/>
            <person name="Kim S."/>
            <person name="Choi T."/>
            <person name="Kim D."/>
            <person name="Ryu S."/>
            <person name="Kim W."/>
        </authorList>
    </citation>
    <scope>NUCLEOTIDE SEQUENCE [LARGE SCALE GENOMIC DNA]</scope>
    <source>
        <tissue evidence="2">Muscle</tissue>
    </source>
</reference>
<dbReference type="Proteomes" id="UP000324222">
    <property type="component" value="Unassembled WGS sequence"/>
</dbReference>
<accession>A0A5B7IN49</accession>
<feature type="region of interest" description="Disordered" evidence="1">
    <location>
        <begin position="1"/>
        <end position="33"/>
    </location>
</feature>
<feature type="compositionally biased region" description="Low complexity" evidence="1">
    <location>
        <begin position="1"/>
        <end position="18"/>
    </location>
</feature>
<keyword evidence="3" id="KW-1185">Reference proteome</keyword>
<evidence type="ECO:0000313" key="2">
    <source>
        <dbReference type="EMBL" id="MPC83825.1"/>
    </source>
</evidence>
<gene>
    <name evidence="2" type="ORF">E2C01_078544</name>
</gene>
<protein>
    <submittedName>
        <fullName evidence="2">Uncharacterized protein</fullName>
    </submittedName>
</protein>
<evidence type="ECO:0000313" key="3">
    <source>
        <dbReference type="Proteomes" id="UP000324222"/>
    </source>
</evidence>
<name>A0A5B7IN49_PORTR</name>
<dbReference type="EMBL" id="VSRR010063602">
    <property type="protein sequence ID" value="MPC83825.1"/>
    <property type="molecule type" value="Genomic_DNA"/>
</dbReference>
<dbReference type="AlphaFoldDB" id="A0A5B7IN49"/>
<organism evidence="2 3">
    <name type="scientific">Portunus trituberculatus</name>
    <name type="common">Swimming crab</name>
    <name type="synonym">Neptunus trituberculatus</name>
    <dbReference type="NCBI Taxonomy" id="210409"/>
    <lineage>
        <taxon>Eukaryota</taxon>
        <taxon>Metazoa</taxon>
        <taxon>Ecdysozoa</taxon>
        <taxon>Arthropoda</taxon>
        <taxon>Crustacea</taxon>
        <taxon>Multicrustacea</taxon>
        <taxon>Malacostraca</taxon>
        <taxon>Eumalacostraca</taxon>
        <taxon>Eucarida</taxon>
        <taxon>Decapoda</taxon>
        <taxon>Pleocyemata</taxon>
        <taxon>Brachyura</taxon>
        <taxon>Eubrachyura</taxon>
        <taxon>Portunoidea</taxon>
        <taxon>Portunidae</taxon>
        <taxon>Portuninae</taxon>
        <taxon>Portunus</taxon>
    </lineage>
</organism>
<sequence>MFLHSPPSFLPSLTPSVSRAPPHPSLAPVKREDRQRWRDNGIHVSVRSFKTFQITRFEAPKE</sequence>
<proteinExistence type="predicted"/>